<dbReference type="AlphaFoldDB" id="A0A5E4QB43"/>
<organism evidence="2 3">
    <name type="scientific">Leptidea sinapis</name>
    <dbReference type="NCBI Taxonomy" id="189913"/>
    <lineage>
        <taxon>Eukaryota</taxon>
        <taxon>Metazoa</taxon>
        <taxon>Ecdysozoa</taxon>
        <taxon>Arthropoda</taxon>
        <taxon>Hexapoda</taxon>
        <taxon>Insecta</taxon>
        <taxon>Pterygota</taxon>
        <taxon>Neoptera</taxon>
        <taxon>Endopterygota</taxon>
        <taxon>Lepidoptera</taxon>
        <taxon>Glossata</taxon>
        <taxon>Ditrysia</taxon>
        <taxon>Papilionoidea</taxon>
        <taxon>Pieridae</taxon>
        <taxon>Dismorphiinae</taxon>
        <taxon>Leptidea</taxon>
    </lineage>
</organism>
<sequence>MAALDDLPQVHPMAYGCSIFIPISYLLVTIWILVALYFAISIVLLFGLQQGDAALCGIWVWYSVVFVVIMLMMMILLALVFTSRKQRMTIYFILVVNSHRKELLGL</sequence>
<keyword evidence="1" id="KW-0812">Transmembrane</keyword>
<reference evidence="2 3" key="1">
    <citation type="submission" date="2017-07" db="EMBL/GenBank/DDBJ databases">
        <authorList>
            <person name="Talla V."/>
            <person name="Backstrom N."/>
        </authorList>
    </citation>
    <scope>NUCLEOTIDE SEQUENCE [LARGE SCALE GENOMIC DNA]</scope>
</reference>
<keyword evidence="3" id="KW-1185">Reference proteome</keyword>
<protein>
    <submittedName>
        <fullName evidence="2">Uncharacterized protein</fullName>
    </submittedName>
</protein>
<dbReference type="EMBL" id="FZQP02002081">
    <property type="protein sequence ID" value="VVC94630.1"/>
    <property type="molecule type" value="Genomic_DNA"/>
</dbReference>
<evidence type="ECO:0000256" key="1">
    <source>
        <dbReference type="SAM" id="Phobius"/>
    </source>
</evidence>
<accession>A0A5E4QB43</accession>
<evidence type="ECO:0000313" key="2">
    <source>
        <dbReference type="EMBL" id="VVC94630.1"/>
    </source>
</evidence>
<keyword evidence="1" id="KW-0472">Membrane</keyword>
<keyword evidence="1" id="KW-1133">Transmembrane helix</keyword>
<name>A0A5E4QB43_9NEOP</name>
<evidence type="ECO:0000313" key="3">
    <source>
        <dbReference type="Proteomes" id="UP000324832"/>
    </source>
</evidence>
<feature type="transmembrane region" description="Helical" evidence="1">
    <location>
        <begin position="23"/>
        <end position="47"/>
    </location>
</feature>
<gene>
    <name evidence="2" type="ORF">LSINAPIS_LOCUS6535</name>
</gene>
<proteinExistence type="predicted"/>
<feature type="transmembrane region" description="Helical" evidence="1">
    <location>
        <begin position="59"/>
        <end position="81"/>
    </location>
</feature>
<dbReference type="Proteomes" id="UP000324832">
    <property type="component" value="Unassembled WGS sequence"/>
</dbReference>